<gene>
    <name evidence="6" type="ORF">Mgra_00003378</name>
</gene>
<evidence type="ECO:0000313" key="6">
    <source>
        <dbReference type="EMBL" id="KAF7637203.1"/>
    </source>
</evidence>
<feature type="transmembrane region" description="Helical" evidence="5">
    <location>
        <begin position="29"/>
        <end position="47"/>
    </location>
</feature>
<keyword evidence="4 5" id="KW-0472">Membrane</keyword>
<feature type="transmembrane region" description="Helical" evidence="5">
    <location>
        <begin position="121"/>
        <end position="142"/>
    </location>
</feature>
<dbReference type="Pfam" id="PF07690">
    <property type="entry name" value="MFS_1"/>
    <property type="match status" value="1"/>
</dbReference>
<protein>
    <recommendedName>
        <fullName evidence="8">MFS domain-containing protein</fullName>
    </recommendedName>
</protein>
<evidence type="ECO:0000256" key="3">
    <source>
        <dbReference type="ARBA" id="ARBA00022989"/>
    </source>
</evidence>
<dbReference type="PANTHER" id="PTHR23507:SF1">
    <property type="entry name" value="FI18259P1-RELATED"/>
    <property type="match status" value="1"/>
</dbReference>
<keyword evidence="3 5" id="KW-1133">Transmembrane helix</keyword>
<dbReference type="EMBL" id="JABEBT010000022">
    <property type="protein sequence ID" value="KAF7637203.1"/>
    <property type="molecule type" value="Genomic_DNA"/>
</dbReference>
<dbReference type="Gene3D" id="1.20.1250.20">
    <property type="entry name" value="MFS general substrate transporter like domains"/>
    <property type="match status" value="1"/>
</dbReference>
<feature type="transmembrane region" description="Helical" evidence="5">
    <location>
        <begin position="186"/>
        <end position="204"/>
    </location>
</feature>
<dbReference type="AlphaFoldDB" id="A0A8S9ZVM7"/>
<evidence type="ECO:0000256" key="2">
    <source>
        <dbReference type="ARBA" id="ARBA00022692"/>
    </source>
</evidence>
<feature type="transmembrane region" description="Helical" evidence="5">
    <location>
        <begin position="88"/>
        <end position="109"/>
    </location>
</feature>
<organism evidence="6 7">
    <name type="scientific">Meloidogyne graminicola</name>
    <dbReference type="NCBI Taxonomy" id="189291"/>
    <lineage>
        <taxon>Eukaryota</taxon>
        <taxon>Metazoa</taxon>
        <taxon>Ecdysozoa</taxon>
        <taxon>Nematoda</taxon>
        <taxon>Chromadorea</taxon>
        <taxon>Rhabditida</taxon>
        <taxon>Tylenchina</taxon>
        <taxon>Tylenchomorpha</taxon>
        <taxon>Tylenchoidea</taxon>
        <taxon>Meloidogynidae</taxon>
        <taxon>Meloidogyninae</taxon>
        <taxon>Meloidogyne</taxon>
    </lineage>
</organism>
<feature type="transmembrane region" description="Helical" evidence="5">
    <location>
        <begin position="316"/>
        <end position="336"/>
    </location>
</feature>
<dbReference type="GO" id="GO:0022857">
    <property type="term" value="F:transmembrane transporter activity"/>
    <property type="evidence" value="ECO:0007669"/>
    <property type="project" value="InterPro"/>
</dbReference>
<evidence type="ECO:0000313" key="7">
    <source>
        <dbReference type="Proteomes" id="UP000605970"/>
    </source>
</evidence>
<evidence type="ECO:0008006" key="8">
    <source>
        <dbReference type="Google" id="ProtNLM"/>
    </source>
</evidence>
<dbReference type="InterPro" id="IPR036259">
    <property type="entry name" value="MFS_trans_sf"/>
</dbReference>
<comment type="caution">
    <text evidence="6">The sequence shown here is derived from an EMBL/GenBank/DDBJ whole genome shotgun (WGS) entry which is preliminary data.</text>
</comment>
<feature type="transmembrane region" description="Helical" evidence="5">
    <location>
        <begin position="210"/>
        <end position="233"/>
    </location>
</feature>
<keyword evidence="7" id="KW-1185">Reference proteome</keyword>
<evidence type="ECO:0000256" key="1">
    <source>
        <dbReference type="ARBA" id="ARBA00004141"/>
    </source>
</evidence>
<name>A0A8S9ZVM7_9BILA</name>
<proteinExistence type="predicted"/>
<feature type="transmembrane region" description="Helical" evidence="5">
    <location>
        <begin position="356"/>
        <end position="380"/>
    </location>
</feature>
<dbReference type="PANTHER" id="PTHR23507">
    <property type="entry name" value="ZGC:174356"/>
    <property type="match status" value="1"/>
</dbReference>
<dbReference type="InterPro" id="IPR011701">
    <property type="entry name" value="MFS"/>
</dbReference>
<dbReference type="GO" id="GO:0016020">
    <property type="term" value="C:membrane"/>
    <property type="evidence" value="ECO:0007669"/>
    <property type="project" value="UniProtKB-SubCell"/>
</dbReference>
<dbReference type="Proteomes" id="UP000605970">
    <property type="component" value="Unassembled WGS sequence"/>
</dbReference>
<sequence length="402" mass="45928">MSEINNNNNNNQSNYSTLHDTIQSEKKRLIVFEPLMFLFMFTTFAKFPVFQSLIYEKTCVNSDRFNFSICQNISSIHRDVQLQKEANYLLIASTLCLFIPSIPTALLLGAMFDSWSTRKSLIIPLIGLLLADLNYILQSAYLNYSPYFLLFSDLFFGFTGGFTSIIGLFFAYSVRVTPTTFRPTRMALMEGSMGLGGMCGYFLSGQLRQLIGYAWFFVILSILHLILFIQLIFTKELINRTTEGEEDENSSNLLILLKKRFLNILQIFTTERDLNSKKYIEYGWFNGIDTGSASLCVRGTLEYGDKRKRIFLSTKLLVLKRLFGDTVWIIFLYPLLQKKIGISNLRLALFGLLGKIGSVTILAFTTSTLIAFFSIFLSIFGRFVPTGLRHFESQVSRTALRL</sequence>
<evidence type="ECO:0000256" key="5">
    <source>
        <dbReference type="SAM" id="Phobius"/>
    </source>
</evidence>
<reference evidence="6" key="1">
    <citation type="journal article" date="2020" name="Ecol. Evol.">
        <title>Genome structure and content of the rice root-knot nematode (Meloidogyne graminicola).</title>
        <authorList>
            <person name="Phan N.T."/>
            <person name="Danchin E.G.J."/>
            <person name="Klopp C."/>
            <person name="Perfus-Barbeoch L."/>
            <person name="Kozlowski D.K."/>
            <person name="Koutsovoulos G.D."/>
            <person name="Lopez-Roques C."/>
            <person name="Bouchez O."/>
            <person name="Zahm M."/>
            <person name="Besnard G."/>
            <person name="Bellafiore S."/>
        </authorList>
    </citation>
    <scope>NUCLEOTIDE SEQUENCE</scope>
    <source>
        <strain evidence="6">VN-18</strain>
    </source>
</reference>
<evidence type="ECO:0000256" key="4">
    <source>
        <dbReference type="ARBA" id="ARBA00023136"/>
    </source>
</evidence>
<accession>A0A8S9ZVM7</accession>
<keyword evidence="2 5" id="KW-0812">Transmembrane</keyword>
<comment type="subcellular location">
    <subcellularLocation>
        <location evidence="1">Membrane</location>
        <topology evidence="1">Multi-pass membrane protein</topology>
    </subcellularLocation>
</comment>
<dbReference type="SUPFAM" id="SSF103473">
    <property type="entry name" value="MFS general substrate transporter"/>
    <property type="match status" value="1"/>
</dbReference>
<feature type="transmembrane region" description="Helical" evidence="5">
    <location>
        <begin position="154"/>
        <end position="174"/>
    </location>
</feature>
<dbReference type="OrthoDB" id="419734at2759"/>